<dbReference type="InterPro" id="IPR013155">
    <property type="entry name" value="M/V/L/I-tRNA-synth_anticd-bd"/>
</dbReference>
<dbReference type="Gene3D" id="1.10.730.10">
    <property type="entry name" value="Isoleucyl-tRNA Synthetase, Domain 1"/>
    <property type="match status" value="1"/>
</dbReference>
<dbReference type="InterPro" id="IPR019499">
    <property type="entry name" value="Val-tRNA_synth_tRNA-bd"/>
</dbReference>
<evidence type="ECO:0000259" key="12">
    <source>
        <dbReference type="Pfam" id="PF08264"/>
    </source>
</evidence>
<dbReference type="Pfam" id="PF10458">
    <property type="entry name" value="Val_tRNA-synt_C"/>
    <property type="match status" value="1"/>
</dbReference>
<dbReference type="FunFam" id="1.10.287.380:FF:000001">
    <property type="entry name" value="Valine--tRNA ligase"/>
    <property type="match status" value="1"/>
</dbReference>
<dbReference type="GO" id="GO:0004832">
    <property type="term" value="F:valine-tRNA ligase activity"/>
    <property type="evidence" value="ECO:0007669"/>
    <property type="project" value="UniProtKB-EC"/>
</dbReference>
<dbReference type="GO" id="GO:0005829">
    <property type="term" value="C:cytosol"/>
    <property type="evidence" value="ECO:0007669"/>
    <property type="project" value="TreeGrafter"/>
</dbReference>
<evidence type="ECO:0000256" key="10">
    <source>
        <dbReference type="ARBA" id="ARBA00047552"/>
    </source>
</evidence>
<evidence type="ECO:0000256" key="9">
    <source>
        <dbReference type="ARBA" id="ARBA00029936"/>
    </source>
</evidence>
<dbReference type="AlphaFoldDB" id="W7YF57"/>
<dbReference type="InterPro" id="IPR033705">
    <property type="entry name" value="Anticodon_Ia_Val"/>
</dbReference>
<evidence type="ECO:0000256" key="5">
    <source>
        <dbReference type="ARBA" id="ARBA00022917"/>
    </source>
</evidence>
<keyword evidence="5" id="KW-0648">Protein biosynthesis</keyword>
<sequence length="344" mass="38864">MSKQLGNSPDPLDLIAKYGADGVRVGMLLCSPAGGDLLFDEGLTEQGRNFSNKIWNAFRLVKGWRVDESLDQPESAAKGIEWFTHKLNQTITLVNDHFDKFRISDALMSVYTLFRDDFSSWYLEIVKPGYQQPIDSCTYQATIENFDKILRLLHPFMPFISEEIWQLLDDRNEGESVMVADMPKPDKVDEELLASFELTQEAIGGVRNIRKQKNIPHKDSIALSILDNTGSYDKTFDAVLAKLANAEDITFVNQKVNGALSFMVKANEYFIPMGDLIDVKAEIERLEADLKYNKGFLISVTKKLSNERFVNNAPEKVVAIEKQKQADAEAKIKALEESIANLKK</sequence>
<dbReference type="EC" id="6.1.1.9" evidence="1"/>
<proteinExistence type="inferred from homology"/>
<dbReference type="CDD" id="cd07962">
    <property type="entry name" value="Anticodon_Ia_Val"/>
    <property type="match status" value="1"/>
</dbReference>
<dbReference type="eggNOG" id="COG0525">
    <property type="taxonomic scope" value="Bacteria"/>
</dbReference>
<keyword evidence="4" id="KW-0067">ATP-binding</keyword>
<keyword evidence="15" id="KW-1185">Reference proteome</keyword>
<keyword evidence="7" id="KW-0030">Aminoacyl-tRNA synthetase</keyword>
<dbReference type="InterPro" id="IPR037118">
    <property type="entry name" value="Val-tRNA_synth_C_sf"/>
</dbReference>
<dbReference type="PANTHER" id="PTHR11946">
    <property type="entry name" value="VALYL-TRNA SYNTHETASES"/>
    <property type="match status" value="1"/>
</dbReference>
<evidence type="ECO:0000313" key="14">
    <source>
        <dbReference type="EMBL" id="GAF03071.1"/>
    </source>
</evidence>
<dbReference type="Pfam" id="PF08264">
    <property type="entry name" value="Anticodon_1"/>
    <property type="match status" value="1"/>
</dbReference>
<feature type="domain" description="Valyl-tRNA synthetase tRNA-binding arm" evidence="13">
    <location>
        <begin position="278"/>
        <end position="343"/>
    </location>
</feature>
<comment type="caution">
    <text evidence="14">The sequence shown here is derived from an EMBL/GenBank/DDBJ whole genome shotgun (WGS) entry which is preliminary data.</text>
</comment>
<dbReference type="PANTHER" id="PTHR11946:SF109">
    <property type="entry name" value="VALINE--TRNA LIGASE"/>
    <property type="match status" value="1"/>
</dbReference>
<dbReference type="Proteomes" id="UP000019402">
    <property type="component" value="Unassembled WGS sequence"/>
</dbReference>
<comment type="similarity">
    <text evidence="11">Belongs to the class-I aminoacyl-tRNA synthetase family. ValS type 1 subfamily.</text>
</comment>
<dbReference type="GO" id="GO:0005524">
    <property type="term" value="F:ATP binding"/>
    <property type="evidence" value="ECO:0007669"/>
    <property type="project" value="UniProtKB-KW"/>
</dbReference>
<evidence type="ECO:0000256" key="2">
    <source>
        <dbReference type="ARBA" id="ARBA00022598"/>
    </source>
</evidence>
<evidence type="ECO:0000256" key="1">
    <source>
        <dbReference type="ARBA" id="ARBA00013169"/>
    </source>
</evidence>
<evidence type="ECO:0000256" key="3">
    <source>
        <dbReference type="ARBA" id="ARBA00022741"/>
    </source>
</evidence>
<evidence type="ECO:0000259" key="13">
    <source>
        <dbReference type="Pfam" id="PF10458"/>
    </source>
</evidence>
<evidence type="ECO:0000256" key="6">
    <source>
        <dbReference type="ARBA" id="ARBA00023054"/>
    </source>
</evidence>
<comment type="catalytic activity">
    <reaction evidence="10">
        <text>tRNA(Val) + L-valine + ATP = L-valyl-tRNA(Val) + AMP + diphosphate</text>
        <dbReference type="Rhea" id="RHEA:10704"/>
        <dbReference type="Rhea" id="RHEA-COMP:9672"/>
        <dbReference type="Rhea" id="RHEA-COMP:9708"/>
        <dbReference type="ChEBI" id="CHEBI:30616"/>
        <dbReference type="ChEBI" id="CHEBI:33019"/>
        <dbReference type="ChEBI" id="CHEBI:57762"/>
        <dbReference type="ChEBI" id="CHEBI:78442"/>
        <dbReference type="ChEBI" id="CHEBI:78537"/>
        <dbReference type="ChEBI" id="CHEBI:456215"/>
        <dbReference type="EC" id="6.1.1.9"/>
    </reaction>
</comment>
<keyword evidence="6" id="KW-0175">Coiled coil</keyword>
<reference evidence="14 15" key="1">
    <citation type="journal article" date="2014" name="Genome Announc.">
        <title>Draft Genome Sequence of Cytophaga fermentans JCM 21142T, a Facultative Anaerobe Isolated from Marine Mud.</title>
        <authorList>
            <person name="Starns D."/>
            <person name="Oshima K."/>
            <person name="Suda W."/>
            <person name="Iino T."/>
            <person name="Yuki M."/>
            <person name="Inoue J."/>
            <person name="Kitamura K."/>
            <person name="Iida T."/>
            <person name="Darby A."/>
            <person name="Hattori M."/>
            <person name="Ohkuma M."/>
        </authorList>
    </citation>
    <scope>NUCLEOTIDE SEQUENCE [LARGE SCALE GENOMIC DNA]</scope>
    <source>
        <strain evidence="14 15">JCM 21142</strain>
    </source>
</reference>
<feature type="domain" description="Methionyl/Valyl/Leucyl/Isoleucyl-tRNA synthetase anticodon-binding" evidence="12">
    <location>
        <begin position="82"/>
        <end position="221"/>
    </location>
</feature>
<evidence type="ECO:0000313" key="15">
    <source>
        <dbReference type="Proteomes" id="UP000019402"/>
    </source>
</evidence>
<name>W7YF57_9BACT</name>
<dbReference type="GO" id="GO:0006438">
    <property type="term" value="P:valyl-tRNA aminoacylation"/>
    <property type="evidence" value="ECO:0007669"/>
    <property type="project" value="InterPro"/>
</dbReference>
<evidence type="ECO:0000256" key="7">
    <source>
        <dbReference type="ARBA" id="ARBA00023146"/>
    </source>
</evidence>
<keyword evidence="2 14" id="KW-0436">Ligase</keyword>
<evidence type="ECO:0000256" key="8">
    <source>
        <dbReference type="ARBA" id="ARBA00024407"/>
    </source>
</evidence>
<dbReference type="Gene3D" id="1.10.287.380">
    <property type="entry name" value="Valyl-tRNA synthetase, C-terminal domain"/>
    <property type="match status" value="1"/>
</dbReference>
<dbReference type="InterPro" id="IPR002303">
    <property type="entry name" value="Valyl-tRNA_ligase"/>
</dbReference>
<dbReference type="InterPro" id="IPR009080">
    <property type="entry name" value="tRNAsynth_Ia_anticodon-bd"/>
</dbReference>
<protein>
    <recommendedName>
        <fullName evidence="8">Valine--tRNA ligase</fullName>
        <ecNumber evidence="1">6.1.1.9</ecNumber>
    </recommendedName>
    <alternativeName>
        <fullName evidence="9">Valyl-tRNA synthetase</fullName>
    </alternativeName>
</protein>
<dbReference type="InterPro" id="IPR010978">
    <property type="entry name" value="tRNA-bd_arm"/>
</dbReference>
<dbReference type="SUPFAM" id="SSF46589">
    <property type="entry name" value="tRNA-binding arm"/>
    <property type="match status" value="1"/>
</dbReference>
<dbReference type="EMBL" id="BAMD01000017">
    <property type="protein sequence ID" value="GAF03071.1"/>
    <property type="molecule type" value="Genomic_DNA"/>
</dbReference>
<evidence type="ECO:0000256" key="4">
    <source>
        <dbReference type="ARBA" id="ARBA00022840"/>
    </source>
</evidence>
<organism evidence="14 15">
    <name type="scientific">Saccharicrinis fermentans DSM 9555 = JCM 21142</name>
    <dbReference type="NCBI Taxonomy" id="869213"/>
    <lineage>
        <taxon>Bacteria</taxon>
        <taxon>Pseudomonadati</taxon>
        <taxon>Bacteroidota</taxon>
        <taxon>Bacteroidia</taxon>
        <taxon>Marinilabiliales</taxon>
        <taxon>Marinilabiliaceae</taxon>
        <taxon>Saccharicrinis</taxon>
    </lineage>
</organism>
<dbReference type="SUPFAM" id="SSF47323">
    <property type="entry name" value="Anticodon-binding domain of a subclass of class I aminoacyl-tRNA synthetases"/>
    <property type="match status" value="1"/>
</dbReference>
<dbReference type="SUPFAM" id="SSF52374">
    <property type="entry name" value="Nucleotidylyl transferase"/>
    <property type="match status" value="1"/>
</dbReference>
<accession>W7YF57</accession>
<keyword evidence="3" id="KW-0547">Nucleotide-binding</keyword>
<gene>
    <name evidence="14" type="ORF">JCM21142_41728</name>
</gene>
<evidence type="ECO:0000256" key="11">
    <source>
        <dbReference type="ARBA" id="ARBA00060830"/>
    </source>
</evidence>